<dbReference type="CDD" id="cd02136">
    <property type="entry name" value="PnbA_NfnB-like"/>
    <property type="match status" value="1"/>
</dbReference>
<dbReference type="Gene3D" id="3.40.109.10">
    <property type="entry name" value="NADH Oxidase"/>
    <property type="match status" value="1"/>
</dbReference>
<comment type="cofactor">
    <cofactor evidence="1">
        <name>FMN</name>
        <dbReference type="ChEBI" id="CHEBI:58210"/>
    </cofactor>
</comment>
<keyword evidence="5" id="KW-0560">Oxidoreductase</keyword>
<protein>
    <submittedName>
        <fullName evidence="7">Nitroreductase</fullName>
    </submittedName>
</protein>
<dbReference type="Proteomes" id="UP000250266">
    <property type="component" value="Unassembled WGS sequence"/>
</dbReference>
<dbReference type="Pfam" id="PF00881">
    <property type="entry name" value="Nitroreductase"/>
    <property type="match status" value="1"/>
</dbReference>
<reference evidence="7 8" key="1">
    <citation type="journal article" date="2016" name="Nat. Commun.">
        <title>Ectomycorrhizal ecology is imprinted in the genome of the dominant symbiotic fungus Cenococcum geophilum.</title>
        <authorList>
            <consortium name="DOE Joint Genome Institute"/>
            <person name="Peter M."/>
            <person name="Kohler A."/>
            <person name="Ohm R.A."/>
            <person name="Kuo A."/>
            <person name="Krutzmann J."/>
            <person name="Morin E."/>
            <person name="Arend M."/>
            <person name="Barry K.W."/>
            <person name="Binder M."/>
            <person name="Choi C."/>
            <person name="Clum A."/>
            <person name="Copeland A."/>
            <person name="Grisel N."/>
            <person name="Haridas S."/>
            <person name="Kipfer T."/>
            <person name="LaButti K."/>
            <person name="Lindquist E."/>
            <person name="Lipzen A."/>
            <person name="Maire R."/>
            <person name="Meier B."/>
            <person name="Mihaltcheva S."/>
            <person name="Molinier V."/>
            <person name="Murat C."/>
            <person name="Poggeler S."/>
            <person name="Quandt C.A."/>
            <person name="Sperisen C."/>
            <person name="Tritt A."/>
            <person name="Tisserant E."/>
            <person name="Crous P.W."/>
            <person name="Henrissat B."/>
            <person name="Nehls U."/>
            <person name="Egli S."/>
            <person name="Spatafora J.W."/>
            <person name="Grigoriev I.V."/>
            <person name="Martin F.M."/>
        </authorList>
    </citation>
    <scope>NUCLEOTIDE SEQUENCE [LARGE SCALE GENOMIC DNA]</scope>
    <source>
        <strain evidence="7 8">CBS 459.81</strain>
    </source>
</reference>
<evidence type="ECO:0000256" key="1">
    <source>
        <dbReference type="ARBA" id="ARBA00001917"/>
    </source>
</evidence>
<dbReference type="AlphaFoldDB" id="A0A8E2DYA7"/>
<evidence type="ECO:0000259" key="6">
    <source>
        <dbReference type="Pfam" id="PF00881"/>
    </source>
</evidence>
<keyword evidence="4" id="KW-0288">FMN</keyword>
<dbReference type="PANTHER" id="PTHR43673:SF2">
    <property type="entry name" value="NITROREDUCTASE"/>
    <property type="match status" value="1"/>
</dbReference>
<dbReference type="PANTHER" id="PTHR43673">
    <property type="entry name" value="NAD(P)H NITROREDUCTASE YDGI-RELATED"/>
    <property type="match status" value="1"/>
</dbReference>
<dbReference type="InterPro" id="IPR000415">
    <property type="entry name" value="Nitroreductase-like"/>
</dbReference>
<gene>
    <name evidence="7" type="ORF">K432DRAFT_311948</name>
</gene>
<accession>A0A8E2DYA7</accession>
<evidence type="ECO:0000313" key="7">
    <source>
        <dbReference type="EMBL" id="OCK73830.1"/>
    </source>
</evidence>
<keyword evidence="8" id="KW-1185">Reference proteome</keyword>
<feature type="domain" description="Nitroreductase" evidence="6">
    <location>
        <begin position="8"/>
        <end position="191"/>
    </location>
</feature>
<keyword evidence="3" id="KW-0285">Flavoprotein</keyword>
<proteinExistence type="inferred from homology"/>
<evidence type="ECO:0000256" key="4">
    <source>
        <dbReference type="ARBA" id="ARBA00022643"/>
    </source>
</evidence>
<dbReference type="GO" id="GO:0016491">
    <property type="term" value="F:oxidoreductase activity"/>
    <property type="evidence" value="ECO:0007669"/>
    <property type="project" value="UniProtKB-KW"/>
</dbReference>
<dbReference type="OrthoDB" id="41362at2759"/>
<organism evidence="7 8">
    <name type="scientific">Lepidopterella palustris CBS 459.81</name>
    <dbReference type="NCBI Taxonomy" id="1314670"/>
    <lineage>
        <taxon>Eukaryota</taxon>
        <taxon>Fungi</taxon>
        <taxon>Dikarya</taxon>
        <taxon>Ascomycota</taxon>
        <taxon>Pezizomycotina</taxon>
        <taxon>Dothideomycetes</taxon>
        <taxon>Pleosporomycetidae</taxon>
        <taxon>Mytilinidiales</taxon>
        <taxon>Argynnaceae</taxon>
        <taxon>Lepidopterella</taxon>
    </lineage>
</organism>
<evidence type="ECO:0000313" key="8">
    <source>
        <dbReference type="Proteomes" id="UP000250266"/>
    </source>
</evidence>
<comment type="similarity">
    <text evidence="2">Belongs to the nitroreductase family.</text>
</comment>
<evidence type="ECO:0000256" key="2">
    <source>
        <dbReference type="ARBA" id="ARBA00007118"/>
    </source>
</evidence>
<dbReference type="EMBL" id="KV745643">
    <property type="protein sequence ID" value="OCK73830.1"/>
    <property type="molecule type" value="Genomic_DNA"/>
</dbReference>
<sequence length="217" mass="24036">MDTLERSIKGRHSTRKFLSTPVPRSLVNEALALAQHAPSNSNIQPWRIVFASGAARDRLKEALLDVAKQETPRIPPLPESFRHYRSQLGLQVYGVGMGIAHDDKQSKDAAVLRNFEFFGAPLVGVICMHRDLGPPDALSVGMYVQTLLLALTERGLDTCVEVSVTGYPDVLRRELNIEPELLMLSGLAIGYADPAFPANELRIQRDPVEKSVTFFDD</sequence>
<evidence type="ECO:0000256" key="3">
    <source>
        <dbReference type="ARBA" id="ARBA00022630"/>
    </source>
</evidence>
<name>A0A8E2DYA7_9PEZI</name>
<dbReference type="InterPro" id="IPR029479">
    <property type="entry name" value="Nitroreductase"/>
</dbReference>
<evidence type="ECO:0000256" key="5">
    <source>
        <dbReference type="ARBA" id="ARBA00023002"/>
    </source>
</evidence>
<dbReference type="SUPFAM" id="SSF55469">
    <property type="entry name" value="FMN-dependent nitroreductase-like"/>
    <property type="match status" value="1"/>
</dbReference>